<dbReference type="PANTHER" id="PTHR47219:SF9">
    <property type="entry name" value="GTPASE ACTIVATING PROTEIN AND CENTROSOME-ASSOCIATED, ISOFORM B"/>
    <property type="match status" value="1"/>
</dbReference>
<evidence type="ECO:0000259" key="3">
    <source>
        <dbReference type="PROSITE" id="PS50086"/>
    </source>
</evidence>
<evidence type="ECO:0000256" key="1">
    <source>
        <dbReference type="SAM" id="Coils"/>
    </source>
</evidence>
<proteinExistence type="predicted"/>
<feature type="domain" description="Rab-GAP TBC" evidence="3">
    <location>
        <begin position="157"/>
        <end position="340"/>
    </location>
</feature>
<sequence>MIGEELGEGQAISQPPSMHSQETVVQKTSASSTTTTTTESTTITSTSSGQVNEIQKQIHCLESPSESDNDSFVSPYVRPTHSKRSTMVSISSLASDNANYDLLLERLGAQDSPHETVTKQASREEDTDWEFWSKVISDFESVAKSEPKILSLHLQRGIPPSLRGMMWQLLAKSKSDRLEEEYLQLLRAESVYEKAITRDLLRTFPYHPYFQGQEGQNALFNVVKAYSLYDADVGYCQGLSFIAGPLLLNMPEEEAFGVLVQLMTRFTLRGHFTPQMDLLHKRLYQLDGLLADTLPHIHRHFQAQGIQSGMYASQWYMTLFAYKFPLEVVFRIYDTILADGLDILHRVALALITKNQAILLSMEFDCLLNHLKEDMLAVYEDDVNELVREAYSISLSPKRLERLSKEYSVELIKANSEAEIISDLRRQNKALAETVRQLERITKQLENEHALVAKQLQVSNAQQLELQQTNSKLQQQVFDLSNALEILPKTIESRVREEMEILCTKNGALVQRNAALEDQLVYMETMVIDMKVKYAESENERETLQQRLADLAFLFP</sequence>
<dbReference type="Pfam" id="PF23436">
    <property type="entry name" value="RabGap-TBC_2"/>
    <property type="match status" value="1"/>
</dbReference>
<feature type="coiled-coil region" evidence="1">
    <location>
        <begin position="527"/>
        <end position="554"/>
    </location>
</feature>
<dbReference type="PANTHER" id="PTHR47219">
    <property type="entry name" value="RAB GTPASE-ACTIVATING PROTEIN 1-LIKE"/>
    <property type="match status" value="1"/>
</dbReference>
<dbReference type="InterPro" id="IPR035969">
    <property type="entry name" value="Rab-GAP_TBC_sf"/>
</dbReference>
<dbReference type="Gene3D" id="1.10.10.750">
    <property type="entry name" value="Ypt/Rab-GAP domain of gyp1p, domain 1"/>
    <property type="match status" value="1"/>
</dbReference>
<gene>
    <name evidence="4" type="ORF">J3Q64DRAFT_1706072</name>
</gene>
<keyword evidence="1" id="KW-0175">Coiled coil</keyword>
<dbReference type="SUPFAM" id="SSF47923">
    <property type="entry name" value="Ypt/Rab-GAP domain of gyp1p"/>
    <property type="match status" value="2"/>
</dbReference>
<feature type="compositionally biased region" description="Low complexity" evidence="2">
    <location>
        <begin position="28"/>
        <end position="48"/>
    </location>
</feature>
<evidence type="ECO:0000313" key="4">
    <source>
        <dbReference type="EMBL" id="KAL0096084.1"/>
    </source>
</evidence>
<dbReference type="Gene3D" id="1.10.472.80">
    <property type="entry name" value="Ypt/Rab-GAP domain of gyp1p, domain 3"/>
    <property type="match status" value="1"/>
</dbReference>
<dbReference type="SMART" id="SM00164">
    <property type="entry name" value="TBC"/>
    <property type="match status" value="1"/>
</dbReference>
<reference evidence="4 5" key="1">
    <citation type="submission" date="2024-04" db="EMBL/GenBank/DDBJ databases">
        <title>Symmetric and asymmetric DNA N6-adenine methylation regulates different biological responses in Mucorales.</title>
        <authorList>
            <consortium name="Lawrence Berkeley National Laboratory"/>
            <person name="Lax C."/>
            <person name="Mondo S.J."/>
            <person name="Osorio-Concepcion M."/>
            <person name="Muszewska A."/>
            <person name="Corrochano-Luque M."/>
            <person name="Gutierrez G."/>
            <person name="Riley R."/>
            <person name="Lipzen A."/>
            <person name="Guo J."/>
            <person name="Hundley H."/>
            <person name="Amirebrahimi M."/>
            <person name="Ng V."/>
            <person name="Lorenzo-Gutierrez D."/>
            <person name="Binder U."/>
            <person name="Yang J."/>
            <person name="Song Y."/>
            <person name="Canovas D."/>
            <person name="Navarro E."/>
            <person name="Freitag M."/>
            <person name="Gabaldon T."/>
            <person name="Grigoriev I.V."/>
            <person name="Corrochano L.M."/>
            <person name="Nicolas F.E."/>
            <person name="Garre V."/>
        </authorList>
    </citation>
    <scope>NUCLEOTIDE SEQUENCE [LARGE SCALE GENOMIC DNA]</scope>
    <source>
        <strain evidence="4 5">L51</strain>
    </source>
</reference>
<organism evidence="4 5">
    <name type="scientific">Phycomyces blakesleeanus</name>
    <dbReference type="NCBI Taxonomy" id="4837"/>
    <lineage>
        <taxon>Eukaryota</taxon>
        <taxon>Fungi</taxon>
        <taxon>Fungi incertae sedis</taxon>
        <taxon>Mucoromycota</taxon>
        <taxon>Mucoromycotina</taxon>
        <taxon>Mucoromycetes</taxon>
        <taxon>Mucorales</taxon>
        <taxon>Phycomycetaceae</taxon>
        <taxon>Phycomyces</taxon>
    </lineage>
</organism>
<dbReference type="EMBL" id="JBCLYO010000001">
    <property type="protein sequence ID" value="KAL0096084.1"/>
    <property type="molecule type" value="Genomic_DNA"/>
</dbReference>
<evidence type="ECO:0000256" key="2">
    <source>
        <dbReference type="SAM" id="MobiDB-lite"/>
    </source>
</evidence>
<feature type="region of interest" description="Disordered" evidence="2">
    <location>
        <begin position="1"/>
        <end position="51"/>
    </location>
</feature>
<keyword evidence="5" id="KW-1185">Reference proteome</keyword>
<dbReference type="Proteomes" id="UP001448207">
    <property type="component" value="Unassembled WGS sequence"/>
</dbReference>
<dbReference type="InterPro" id="IPR000195">
    <property type="entry name" value="Rab-GAP-TBC_dom"/>
</dbReference>
<dbReference type="PROSITE" id="PS50086">
    <property type="entry name" value="TBC_RABGAP"/>
    <property type="match status" value="1"/>
</dbReference>
<feature type="compositionally biased region" description="Polar residues" evidence="2">
    <location>
        <begin position="11"/>
        <end position="27"/>
    </location>
</feature>
<name>A0ABR3BB54_PHYBL</name>
<evidence type="ECO:0000313" key="5">
    <source>
        <dbReference type="Proteomes" id="UP001448207"/>
    </source>
</evidence>
<protein>
    <submittedName>
        <fullName evidence="4">Rab-GTPase-TBC domain-containing protein</fullName>
    </submittedName>
</protein>
<dbReference type="Gene3D" id="1.10.8.270">
    <property type="entry name" value="putative rabgap domain of human tbc1 domain family member 14 like domains"/>
    <property type="match status" value="1"/>
</dbReference>
<accession>A0ABR3BB54</accession>
<comment type="caution">
    <text evidence="4">The sequence shown here is derived from an EMBL/GenBank/DDBJ whole genome shotgun (WGS) entry which is preliminary data.</text>
</comment>
<feature type="coiled-coil region" evidence="1">
    <location>
        <begin position="421"/>
        <end position="455"/>
    </location>
</feature>
<dbReference type="InterPro" id="IPR050302">
    <property type="entry name" value="Rab_GAP_TBC_domain"/>
</dbReference>